<comment type="subcellular location">
    <subcellularLocation>
        <location evidence="1">Cytoplasm</location>
    </subcellularLocation>
</comment>
<evidence type="ECO:0000313" key="8">
    <source>
        <dbReference type="Proteomes" id="UP001431209"/>
    </source>
</evidence>
<gene>
    <name evidence="7" type="ORF">AKO1_012821</name>
</gene>
<keyword evidence="8" id="KW-1185">Reference proteome</keyword>
<name>A0AAW2YUY8_9EUKA</name>
<dbReference type="Gene3D" id="3.80.10.10">
    <property type="entry name" value="Ribonuclease Inhibitor"/>
    <property type="match status" value="1"/>
</dbReference>
<evidence type="ECO:0000256" key="6">
    <source>
        <dbReference type="SAM" id="MobiDB-lite"/>
    </source>
</evidence>
<evidence type="ECO:0000313" key="7">
    <source>
        <dbReference type="EMBL" id="KAL0481241.1"/>
    </source>
</evidence>
<organism evidence="7 8">
    <name type="scientific">Acrasis kona</name>
    <dbReference type="NCBI Taxonomy" id="1008807"/>
    <lineage>
        <taxon>Eukaryota</taxon>
        <taxon>Discoba</taxon>
        <taxon>Heterolobosea</taxon>
        <taxon>Tetramitia</taxon>
        <taxon>Eutetramitia</taxon>
        <taxon>Acrasidae</taxon>
        <taxon>Acrasis</taxon>
    </lineage>
</organism>
<evidence type="ECO:0000256" key="5">
    <source>
        <dbReference type="ARBA" id="ARBA00022737"/>
    </source>
</evidence>
<feature type="region of interest" description="Disordered" evidence="6">
    <location>
        <begin position="36"/>
        <end position="74"/>
    </location>
</feature>
<dbReference type="AlphaFoldDB" id="A0AAW2YUY8"/>
<reference evidence="7 8" key="1">
    <citation type="submission" date="2024-03" db="EMBL/GenBank/DDBJ databases">
        <title>The Acrasis kona genome and developmental transcriptomes reveal deep origins of eukaryotic multicellular pathways.</title>
        <authorList>
            <person name="Sheikh S."/>
            <person name="Fu C.-J."/>
            <person name="Brown M.W."/>
            <person name="Baldauf S.L."/>
        </authorList>
    </citation>
    <scope>NUCLEOTIDE SEQUENCE [LARGE SCALE GENOMIC DNA]</scope>
    <source>
        <strain evidence="7 8">ATCC MYA-3509</strain>
    </source>
</reference>
<dbReference type="SUPFAM" id="SSF52058">
    <property type="entry name" value="L domain-like"/>
    <property type="match status" value="1"/>
</dbReference>
<dbReference type="Proteomes" id="UP001431209">
    <property type="component" value="Unassembled WGS sequence"/>
</dbReference>
<proteinExistence type="predicted"/>
<evidence type="ECO:0000256" key="3">
    <source>
        <dbReference type="ARBA" id="ARBA00022490"/>
    </source>
</evidence>
<dbReference type="InterPro" id="IPR001611">
    <property type="entry name" value="Leu-rich_rpt"/>
</dbReference>
<dbReference type="EMBL" id="JAOPGA020000739">
    <property type="protein sequence ID" value="KAL0481241.1"/>
    <property type="molecule type" value="Genomic_DNA"/>
</dbReference>
<keyword evidence="5" id="KW-0677">Repeat</keyword>
<dbReference type="PROSITE" id="PS51450">
    <property type="entry name" value="LRR"/>
    <property type="match status" value="2"/>
</dbReference>
<sequence length="231" mass="26287">MLRCEPRNGKRRKIERVVETKVKESVQESELTINRNKMRSTLNATKSSGGVNTSPTNLMKMTNSEPKDKNEDKNLSKEVTSTIEYSGYLGGAIKLSNNNLFDLDSLMEVAKKIMDDSSLIKWLDLSYNNFASLQSVEALPLDLEVLYLHGNNISEVKEITRLSKFKNLRSLTLHGNPLDEVRNYRYHILALLPSLKILDFAAVTKKDVDTANTFNLLYLKKPTPVKKKQHE</sequence>
<comment type="caution">
    <text evidence="7">The sequence shown here is derived from an EMBL/GenBank/DDBJ whole genome shotgun (WGS) entry which is preliminary data.</text>
</comment>
<evidence type="ECO:0000256" key="2">
    <source>
        <dbReference type="ARBA" id="ARBA00014223"/>
    </source>
</evidence>
<dbReference type="Pfam" id="PF14580">
    <property type="entry name" value="LRR_9"/>
    <property type="match status" value="1"/>
</dbReference>
<evidence type="ECO:0000256" key="1">
    <source>
        <dbReference type="ARBA" id="ARBA00004496"/>
    </source>
</evidence>
<accession>A0AAW2YUY8</accession>
<protein>
    <recommendedName>
        <fullName evidence="2">Leucine-rich repeat-containing protein 51</fullName>
    </recommendedName>
</protein>
<keyword evidence="3" id="KW-0963">Cytoplasm</keyword>
<dbReference type="PANTHER" id="PTHR46545">
    <property type="entry name" value="LEUCINE-RICH REPEAT-CONTAINING PROTEIN 51"/>
    <property type="match status" value="1"/>
</dbReference>
<evidence type="ECO:0000256" key="4">
    <source>
        <dbReference type="ARBA" id="ARBA00022614"/>
    </source>
</evidence>
<keyword evidence="4" id="KW-0433">Leucine-rich repeat</keyword>
<feature type="compositionally biased region" description="Basic and acidic residues" evidence="6">
    <location>
        <begin position="65"/>
        <end position="74"/>
    </location>
</feature>
<dbReference type="PANTHER" id="PTHR46545:SF1">
    <property type="entry name" value="LEUCINE-RICH REPEAT-CONTAINING PROTEIN 51"/>
    <property type="match status" value="1"/>
</dbReference>
<dbReference type="GO" id="GO:0005737">
    <property type="term" value="C:cytoplasm"/>
    <property type="evidence" value="ECO:0007669"/>
    <property type="project" value="UniProtKB-SubCell"/>
</dbReference>
<dbReference type="InterPro" id="IPR032675">
    <property type="entry name" value="LRR_dom_sf"/>
</dbReference>
<feature type="compositionally biased region" description="Polar residues" evidence="6">
    <location>
        <begin position="36"/>
        <end position="64"/>
    </location>
</feature>